<evidence type="ECO:0000259" key="2">
    <source>
        <dbReference type="Pfam" id="PF01757"/>
    </source>
</evidence>
<dbReference type="Pfam" id="PF01757">
    <property type="entry name" value="Acyl_transf_3"/>
    <property type="match status" value="1"/>
</dbReference>
<dbReference type="eggNOG" id="ENOG502S34G">
    <property type="taxonomic scope" value="Eukaryota"/>
</dbReference>
<dbReference type="GO" id="GO:0016020">
    <property type="term" value="C:membrane"/>
    <property type="evidence" value="ECO:0007669"/>
    <property type="project" value="TreeGrafter"/>
</dbReference>
<feature type="transmembrane region" description="Helical" evidence="1">
    <location>
        <begin position="80"/>
        <end position="100"/>
    </location>
</feature>
<name>A0A1I7TXB0_9PELO</name>
<feature type="transmembrane region" description="Helical" evidence="1">
    <location>
        <begin position="17"/>
        <end position="33"/>
    </location>
</feature>
<dbReference type="WBParaSite" id="Csp11.Scaffold629.g12729.t1">
    <property type="protein sequence ID" value="Csp11.Scaffold629.g12729.t1"/>
    <property type="gene ID" value="Csp11.Scaffold629.g12729"/>
</dbReference>
<dbReference type="GO" id="GO:0000271">
    <property type="term" value="P:polysaccharide biosynthetic process"/>
    <property type="evidence" value="ECO:0007669"/>
    <property type="project" value="TreeGrafter"/>
</dbReference>
<dbReference type="PANTHER" id="PTHR23028:SF118">
    <property type="entry name" value="ACYL_TRANSF_3 DOMAIN-CONTAINING PROTEIN"/>
    <property type="match status" value="1"/>
</dbReference>
<dbReference type="GO" id="GO:0016747">
    <property type="term" value="F:acyltransferase activity, transferring groups other than amino-acyl groups"/>
    <property type="evidence" value="ECO:0007669"/>
    <property type="project" value="InterPro"/>
</dbReference>
<dbReference type="InterPro" id="IPR050879">
    <property type="entry name" value="Acyltransferase_3"/>
</dbReference>
<dbReference type="InterPro" id="IPR002656">
    <property type="entry name" value="Acyl_transf_3_dom"/>
</dbReference>
<reference evidence="4" key="1">
    <citation type="submission" date="2016-11" db="UniProtKB">
        <authorList>
            <consortium name="WormBaseParasite"/>
        </authorList>
    </citation>
    <scope>IDENTIFICATION</scope>
</reference>
<keyword evidence="1" id="KW-1133">Transmembrane helix</keyword>
<proteinExistence type="predicted"/>
<accession>A0A1I7TXB0</accession>
<keyword evidence="3" id="KW-1185">Reference proteome</keyword>
<dbReference type="AlphaFoldDB" id="A0A1I7TXB0"/>
<keyword evidence="1" id="KW-0472">Membrane</keyword>
<protein>
    <submittedName>
        <fullName evidence="4">Acyl_transf_3 domain-containing protein</fullName>
    </submittedName>
</protein>
<dbReference type="Proteomes" id="UP000095282">
    <property type="component" value="Unplaced"/>
</dbReference>
<organism evidence="3 4">
    <name type="scientific">Caenorhabditis tropicalis</name>
    <dbReference type="NCBI Taxonomy" id="1561998"/>
    <lineage>
        <taxon>Eukaryota</taxon>
        <taxon>Metazoa</taxon>
        <taxon>Ecdysozoa</taxon>
        <taxon>Nematoda</taxon>
        <taxon>Chromadorea</taxon>
        <taxon>Rhabditida</taxon>
        <taxon>Rhabditina</taxon>
        <taxon>Rhabditomorpha</taxon>
        <taxon>Rhabditoidea</taxon>
        <taxon>Rhabditidae</taxon>
        <taxon>Peloderinae</taxon>
        <taxon>Caenorhabditis</taxon>
    </lineage>
</organism>
<sequence>MSGNVTPPSSKRLDLQGIRGLAILSVLGFHFYPSYFPNGYLGVDQFFVLSGFLMCMLLTKTENMPVLSAFIHFYSRRFKRILPLYFLIILCSTAALYLFFPETAIAQNQSSAIKALLFVSNRPRTGEEDYFEKLSLAVDLFTHTWSLSVEIQFYFIVPFIFVIGNILNGFFKYGYYCFLGEMKVEIMTK</sequence>
<dbReference type="PANTHER" id="PTHR23028">
    <property type="entry name" value="ACETYLTRANSFERASE"/>
    <property type="match status" value="1"/>
</dbReference>
<feature type="transmembrane region" description="Helical" evidence="1">
    <location>
        <begin position="151"/>
        <end position="171"/>
    </location>
</feature>
<evidence type="ECO:0000256" key="1">
    <source>
        <dbReference type="SAM" id="Phobius"/>
    </source>
</evidence>
<evidence type="ECO:0000313" key="4">
    <source>
        <dbReference type="WBParaSite" id="Csp11.Scaffold629.g12729.t1"/>
    </source>
</evidence>
<keyword evidence="1" id="KW-0812">Transmembrane</keyword>
<evidence type="ECO:0000313" key="3">
    <source>
        <dbReference type="Proteomes" id="UP000095282"/>
    </source>
</evidence>
<feature type="domain" description="Acyltransferase 3" evidence="2">
    <location>
        <begin position="14"/>
        <end position="173"/>
    </location>
</feature>